<dbReference type="PANTHER" id="PTHR43201">
    <property type="entry name" value="ACYL-COA SYNTHETASE"/>
    <property type="match status" value="1"/>
</dbReference>
<dbReference type="InterPro" id="IPR042099">
    <property type="entry name" value="ANL_N_sf"/>
</dbReference>
<dbReference type="PANTHER" id="PTHR43201:SF5">
    <property type="entry name" value="MEDIUM-CHAIN ACYL-COA LIGASE ACSF2, MITOCHONDRIAL"/>
    <property type="match status" value="1"/>
</dbReference>
<sequence>MTIYQMLARNWRKYPQQLALTDDQQQLSWQQLGQRVEQLAAWLYHEHDVRNGDRVALVLPNSIEFVVGVLAIQRLDAIAVPINVRLTTPEFKFILGDSESTLVLTSSLTSKAIEPLVAQGLVGLWLDRLDPPTVKAAEVPPAPVADRLSPAILLYTSGTTGRPKGVLYNQSALHAVAMMMALEMSMSPQSKLLHLMPFTHSAPLNLFLFAGLLVGAAHVVAPTFTPDLLLTLVPKHQVTHFFGAPVAYLLTAQHAAIESTDLSTVTHWVYGGAAMSTGQTQQVQKAFNSNQFYCVYGLTEAGPSGTLLLPAEHATKAGSVGQRAAFNTEVRLRTDNGRQPAVGEPGEVEIFGEGMMACYWNNPAATQATLTADGWLKTGDVAIQDEDGFYWIKDRKKDIIIAGGVNIYPREIEDTLSAHPAVVEVAVIGVPHAEWGETVKAVIVAKEAQQTLEPQLKEFLAARLADFKLPRLYQWIDELPRNANGKVLKHQLR</sequence>
<dbReference type="Proteomes" id="UP000481517">
    <property type="component" value="Unassembled WGS sequence"/>
</dbReference>
<evidence type="ECO:0000256" key="1">
    <source>
        <dbReference type="ARBA" id="ARBA00006432"/>
    </source>
</evidence>
<dbReference type="Pfam" id="PF13193">
    <property type="entry name" value="AMP-binding_C"/>
    <property type="match status" value="1"/>
</dbReference>
<dbReference type="AlphaFoldDB" id="A0A6S6WP02"/>
<dbReference type="Gene3D" id="3.40.50.12780">
    <property type="entry name" value="N-terminal domain of ligase-like"/>
    <property type="match status" value="1"/>
</dbReference>
<reference evidence="5 6" key="1">
    <citation type="submission" date="2020-02" db="EMBL/GenBank/DDBJ databases">
        <authorList>
            <person name="Rodrigo-Torres L."/>
            <person name="Arahal R. D."/>
            <person name="Lucena T."/>
        </authorList>
    </citation>
    <scope>NUCLEOTIDE SEQUENCE [LARGE SCALE GENOMIC DNA]</scope>
    <source>
        <strain evidence="5 6">CECT 9734</strain>
    </source>
</reference>
<feature type="domain" description="AMP-binding enzyme C-terminal" evidence="4">
    <location>
        <begin position="411"/>
        <end position="486"/>
    </location>
</feature>
<dbReference type="GO" id="GO:0031956">
    <property type="term" value="F:medium-chain fatty acid-CoA ligase activity"/>
    <property type="evidence" value="ECO:0007669"/>
    <property type="project" value="TreeGrafter"/>
</dbReference>
<evidence type="ECO:0000313" key="6">
    <source>
        <dbReference type="Proteomes" id="UP000481517"/>
    </source>
</evidence>
<dbReference type="GO" id="GO:0004467">
    <property type="term" value="F:long-chain fatty acid-CoA ligase activity"/>
    <property type="evidence" value="ECO:0007669"/>
    <property type="project" value="UniProtKB-EC"/>
</dbReference>
<comment type="similarity">
    <text evidence="1">Belongs to the ATP-dependent AMP-binding enzyme family.</text>
</comment>
<keyword evidence="6" id="KW-1185">Reference proteome</keyword>
<proteinExistence type="inferred from homology"/>
<evidence type="ECO:0000256" key="2">
    <source>
        <dbReference type="ARBA" id="ARBA00022598"/>
    </source>
</evidence>
<organism evidence="5 6">
    <name type="scientific">Pseudidiomarina piscicola</name>
    <dbReference type="NCBI Taxonomy" id="2614830"/>
    <lineage>
        <taxon>Bacteria</taxon>
        <taxon>Pseudomonadati</taxon>
        <taxon>Pseudomonadota</taxon>
        <taxon>Gammaproteobacteria</taxon>
        <taxon>Alteromonadales</taxon>
        <taxon>Idiomarinaceae</taxon>
        <taxon>Pseudidiomarina</taxon>
    </lineage>
</organism>
<dbReference type="RefSeq" id="WP_173920088.1">
    <property type="nucleotide sequence ID" value="NZ_CADCXY010000002.1"/>
</dbReference>
<dbReference type="SUPFAM" id="SSF56801">
    <property type="entry name" value="Acetyl-CoA synthetase-like"/>
    <property type="match status" value="1"/>
</dbReference>
<dbReference type="FunFam" id="3.30.300.30:FF:000008">
    <property type="entry name" value="2,3-dihydroxybenzoate-AMP ligase"/>
    <property type="match status" value="1"/>
</dbReference>
<accession>A0A6S6WP02</accession>
<protein>
    <submittedName>
        <fullName evidence="5">Long-chain-fatty-acid--CoA ligase FadD13</fullName>
        <ecNumber evidence="5">6.2.1.3</ecNumber>
    </submittedName>
</protein>
<dbReference type="Pfam" id="PF00501">
    <property type="entry name" value="AMP-binding"/>
    <property type="match status" value="1"/>
</dbReference>
<dbReference type="InterPro" id="IPR020845">
    <property type="entry name" value="AMP-binding_CS"/>
</dbReference>
<keyword evidence="2 5" id="KW-0436">Ligase</keyword>
<evidence type="ECO:0000313" key="5">
    <source>
        <dbReference type="EMBL" id="CAB0150625.1"/>
    </source>
</evidence>
<dbReference type="EMBL" id="CADCXY010000002">
    <property type="protein sequence ID" value="CAB0150625.1"/>
    <property type="molecule type" value="Genomic_DNA"/>
</dbReference>
<evidence type="ECO:0000259" key="4">
    <source>
        <dbReference type="Pfam" id="PF13193"/>
    </source>
</evidence>
<dbReference type="InterPro" id="IPR000873">
    <property type="entry name" value="AMP-dep_synth/lig_dom"/>
</dbReference>
<name>A0A6S6WP02_9GAMM</name>
<dbReference type="InterPro" id="IPR045851">
    <property type="entry name" value="AMP-bd_C_sf"/>
</dbReference>
<dbReference type="PROSITE" id="PS00455">
    <property type="entry name" value="AMP_BINDING"/>
    <property type="match status" value="1"/>
</dbReference>
<dbReference type="Gene3D" id="3.30.300.30">
    <property type="match status" value="1"/>
</dbReference>
<evidence type="ECO:0000259" key="3">
    <source>
        <dbReference type="Pfam" id="PF00501"/>
    </source>
</evidence>
<dbReference type="EC" id="6.2.1.3" evidence="5"/>
<gene>
    <name evidence="5" type="ORF">PSI9734_01068</name>
</gene>
<feature type="domain" description="AMP-dependent synthetase/ligase" evidence="3">
    <location>
        <begin position="8"/>
        <end position="360"/>
    </location>
</feature>
<dbReference type="InterPro" id="IPR025110">
    <property type="entry name" value="AMP-bd_C"/>
</dbReference>